<dbReference type="Gene3D" id="3.90.550.10">
    <property type="entry name" value="Spore Coat Polysaccharide Biosynthesis Protein SpsA, Chain A"/>
    <property type="match status" value="1"/>
</dbReference>
<dbReference type="InterPro" id="IPR029044">
    <property type="entry name" value="Nucleotide-diphossugar_trans"/>
</dbReference>
<evidence type="ECO:0000313" key="3">
    <source>
        <dbReference type="Proteomes" id="UP001200145"/>
    </source>
</evidence>
<name>A0ABS9BM62_9BACT</name>
<dbReference type="RefSeq" id="WP_234867583.1">
    <property type="nucleotide sequence ID" value="NZ_JAKEVY010000004.1"/>
</dbReference>
<dbReference type="PANTHER" id="PTHR43179:SF7">
    <property type="entry name" value="RHAMNOSYLTRANSFERASE WBBL"/>
    <property type="match status" value="1"/>
</dbReference>
<evidence type="ECO:0000259" key="1">
    <source>
        <dbReference type="Pfam" id="PF00535"/>
    </source>
</evidence>
<dbReference type="Proteomes" id="UP001200145">
    <property type="component" value="Unassembled WGS sequence"/>
</dbReference>
<sequence length="292" mass="32835">MKLYSVIVHYNTSEDVIRLASELVNCTIREHSILVVDNLSEAPALELLQKELTKLPGVQVLPQQKNGGFGYGVNRAVEYIAAKEEEALVHVINSDAGILNRDYLTVLAEFLSSNPAAAMVGPRVLEQDGKTVQNTILPITTVSGVFSFRKKYSAINQSAVANKPVQVDCLNGVCFMIRLSAYLKVGGFDEQYFMYNEEQDLCFKLNQSDQAIYFLPVDSIVHEGASLDALEKTDWRFLYKRRNIVLFLKKHQSRLASIFIAFVFSVSSIPKFLKRNGSIRWIDFVKAIWSVA</sequence>
<organism evidence="2 3">
    <name type="scientific">Flavihumibacter fluminis</name>
    <dbReference type="NCBI Taxonomy" id="2909236"/>
    <lineage>
        <taxon>Bacteria</taxon>
        <taxon>Pseudomonadati</taxon>
        <taxon>Bacteroidota</taxon>
        <taxon>Chitinophagia</taxon>
        <taxon>Chitinophagales</taxon>
        <taxon>Chitinophagaceae</taxon>
        <taxon>Flavihumibacter</taxon>
    </lineage>
</organism>
<gene>
    <name evidence="2" type="ORF">L0U88_17340</name>
</gene>
<dbReference type="SUPFAM" id="SSF53448">
    <property type="entry name" value="Nucleotide-diphospho-sugar transferases"/>
    <property type="match status" value="1"/>
</dbReference>
<accession>A0ABS9BM62</accession>
<evidence type="ECO:0000313" key="2">
    <source>
        <dbReference type="EMBL" id="MCF1716410.1"/>
    </source>
</evidence>
<protein>
    <submittedName>
        <fullName evidence="2">Glycosyltransferase family 2 protein</fullName>
    </submittedName>
</protein>
<reference evidence="2 3" key="1">
    <citation type="submission" date="2022-01" db="EMBL/GenBank/DDBJ databases">
        <title>Flavihumibacter sp. nov., isolated from sediment of a river.</title>
        <authorList>
            <person name="Liu H."/>
        </authorList>
    </citation>
    <scope>NUCLEOTIDE SEQUENCE [LARGE SCALE GENOMIC DNA]</scope>
    <source>
        <strain evidence="2 3">RY-1</strain>
    </source>
</reference>
<feature type="domain" description="Glycosyltransferase 2-like" evidence="1">
    <location>
        <begin position="6"/>
        <end position="168"/>
    </location>
</feature>
<keyword evidence="3" id="KW-1185">Reference proteome</keyword>
<dbReference type="EMBL" id="JAKEVY010000004">
    <property type="protein sequence ID" value="MCF1716410.1"/>
    <property type="molecule type" value="Genomic_DNA"/>
</dbReference>
<dbReference type="Pfam" id="PF00535">
    <property type="entry name" value="Glycos_transf_2"/>
    <property type="match status" value="1"/>
</dbReference>
<dbReference type="PANTHER" id="PTHR43179">
    <property type="entry name" value="RHAMNOSYLTRANSFERASE WBBL"/>
    <property type="match status" value="1"/>
</dbReference>
<comment type="caution">
    <text evidence="2">The sequence shown here is derived from an EMBL/GenBank/DDBJ whole genome shotgun (WGS) entry which is preliminary data.</text>
</comment>
<proteinExistence type="predicted"/>
<dbReference type="InterPro" id="IPR001173">
    <property type="entry name" value="Glyco_trans_2-like"/>
</dbReference>